<dbReference type="InterPro" id="IPR036322">
    <property type="entry name" value="WD40_repeat_dom_sf"/>
</dbReference>
<feature type="repeat" description="WD" evidence="1">
    <location>
        <begin position="385"/>
        <end position="426"/>
    </location>
</feature>
<dbReference type="InterPro" id="IPR015943">
    <property type="entry name" value="WD40/YVTN_repeat-like_dom_sf"/>
</dbReference>
<dbReference type="Gene3D" id="2.130.10.10">
    <property type="entry name" value="YVTN repeat-like/Quinoprotein amine dehydrogenase"/>
    <property type="match status" value="2"/>
</dbReference>
<dbReference type="RefSeq" id="XP_019813240.1">
    <property type="nucleotide sequence ID" value="XM_019957681.2"/>
</dbReference>
<keyword evidence="5" id="KW-0282">Flagellum</keyword>
<evidence type="ECO:0000256" key="1">
    <source>
        <dbReference type="PROSITE-ProRule" id="PRU00221"/>
    </source>
</evidence>
<evidence type="ECO:0000313" key="4">
    <source>
        <dbReference type="Proteomes" id="UP001652663"/>
    </source>
</evidence>
<dbReference type="PROSITE" id="PS50082">
    <property type="entry name" value="WD_REPEATS_2"/>
    <property type="match status" value="2"/>
</dbReference>
<keyword evidence="1" id="KW-0853">WD repeat</keyword>
<evidence type="ECO:0000313" key="5">
    <source>
        <dbReference type="RefSeq" id="XP_019813240.1"/>
    </source>
</evidence>
<evidence type="ECO:0000256" key="2">
    <source>
        <dbReference type="SAM" id="Coils"/>
    </source>
</evidence>
<dbReference type="InterPro" id="IPR001680">
    <property type="entry name" value="WD40_rpt"/>
</dbReference>
<keyword evidence="2" id="KW-0175">Coiled coil</keyword>
<dbReference type="GeneID" id="109556413"/>
<keyword evidence="4" id="KW-1185">Reference proteome</keyword>
<reference evidence="5" key="1">
    <citation type="submission" date="2025-08" db="UniProtKB">
        <authorList>
            <consortium name="RefSeq"/>
        </authorList>
    </citation>
    <scope>IDENTIFICATION</scope>
    <source>
        <tissue evidence="5">Blood</tissue>
    </source>
</reference>
<keyword evidence="5" id="KW-0966">Cell projection</keyword>
<proteinExistence type="predicted"/>
<accession>A0A6P5BPF6</accession>
<protein>
    <submittedName>
        <fullName evidence="5">Cilia- and flagella-associated protein 57 isoform X3</fullName>
    </submittedName>
</protein>
<organism evidence="4 5">
    <name type="scientific">Bos indicus</name>
    <name type="common">Zebu</name>
    <dbReference type="NCBI Taxonomy" id="9915"/>
    <lineage>
        <taxon>Eukaryota</taxon>
        <taxon>Metazoa</taxon>
        <taxon>Chordata</taxon>
        <taxon>Craniata</taxon>
        <taxon>Vertebrata</taxon>
        <taxon>Euteleostomi</taxon>
        <taxon>Mammalia</taxon>
        <taxon>Eutheria</taxon>
        <taxon>Laurasiatheria</taxon>
        <taxon>Artiodactyla</taxon>
        <taxon>Ruminantia</taxon>
        <taxon>Pecora</taxon>
        <taxon>Bovidae</taxon>
        <taxon>Bovinae</taxon>
        <taxon>Bos</taxon>
    </lineage>
</organism>
<feature type="coiled-coil region" evidence="2">
    <location>
        <begin position="1027"/>
        <end position="1093"/>
    </location>
</feature>
<dbReference type="Gene3D" id="1.10.287.1490">
    <property type="match status" value="1"/>
</dbReference>
<dbReference type="SUPFAM" id="SSF50978">
    <property type="entry name" value="WD40 repeat-like"/>
    <property type="match status" value="1"/>
</dbReference>
<dbReference type="CTD" id="149465"/>
<feature type="coiled-coil region" evidence="2">
    <location>
        <begin position="623"/>
        <end position="683"/>
    </location>
</feature>
<dbReference type="FunFam" id="1.10.287.1490:FF:000014">
    <property type="entry name" value="AGAP008095-PA"/>
    <property type="match status" value="1"/>
</dbReference>
<name>A0A6P5BPF6_BOSIN</name>
<feature type="repeat" description="WD" evidence="1">
    <location>
        <begin position="563"/>
        <end position="596"/>
    </location>
</feature>
<dbReference type="Proteomes" id="UP001652663">
    <property type="component" value="Chromosome 3"/>
</dbReference>
<dbReference type="PANTHER" id="PTHR32215:SF0">
    <property type="entry name" value="CILIA- AND FLAGELLA-ASSOCIATED PROTEIN 57"/>
    <property type="match status" value="1"/>
</dbReference>
<dbReference type="SUPFAM" id="SSF50998">
    <property type="entry name" value="Quinoprotein alcohol dehydrogenase-like"/>
    <property type="match status" value="1"/>
</dbReference>
<sequence>MSTVVAQSLHVFGLRSHVSNNVFFFDEQIIMFPSGNHCVKYNVDQKWQKFIPGSDKSQGMLALAISPNRRYLAVSETVQDKPVITIYELSAIPCRKRKILNNFDFPVQKFICMAFSPDSKYLLTQTSPPESNLVYWLWEKQKVMAIVRIDTQNNAVFQVSFNPQDNTQICITGNGMFKLLRFAEGTLKQTNFQRGEPQNYLAHTWVSDDKIIAGTDTGRLFLFESGDQRWETSIVVKEPTSETKNLGVIQESESLIEFPAVTSPVPSYEQVMMTSSHSQLSLPQVFAIAAYSKGFACSAGPGRVLLFEKMEDKEFYRESREIRIPVDPQSNDPSQSDKQDVLCMCFSPSEETLIASTSKNQLYSITMSLTEISKGEPAHFEYLMYPLHSASITGLDTCIRKPLIATCSVDRSVRIWNYESNSLELFKEYQEEAYTISLHPSGHYIVVGFADKLRIMNLLIDDIRSFKEYSVRGCKECSFSNGGHLFAAVNGNVIHIFSTTSLENISNLKGHTGKVIREMSAFDVTYTAVVISHSGRMMFVGTSVGTIRAMKYPLPLQKEFNEYQAHAGPVTKMSLTFDDQFLLSVAEDGCLFTWKVFDKDGRGIKREREVGFAEEVLVTKTDMEEKAQVMLELKTRVEELKMENEYQLRLKDMNYSEKIKELTDKFLQEMESLKTKNQVLKTEKEKQDVLHRERMDDLLDKQSRELQDLECCNNQKLLLEYEKYQELQLKSQRMQEEYEKQLRDNDETKSQALEELTEFYEAKLQEKTTLLEEAQEDVRQQLREFEETKKQIEEDEDREIQDIKTKYEKKLRDEKESNLRLKGETGIMRKKFSSLQKEIEERTNDIELLKGEQVKLQGVIKSLEKDIMGLKREIQERDETIQDKEKRIYDLKKKNQELEKFKFVLDYKIKELKKQIEPRENEIKVMKEQIQEMEAELERFHKQNTQLELNITELWQKLRATDQEMRRERQKEWDLEALVKRFKTDLHNCVAYIQEPRQLKEKVRALFEKYVQRADMVEIAGLNSDLQQEYARQREHLERNLATLKKKVVKESELHRTDYVRIMQENVSLIKEINELRRELKFTRSQVYDLEAALKLTKKIRPEVSETVSSEDLPSVPPTMRLNVQEETGRIIEMQRLEIQRLRDQIQEQEQVPGFHPLAGMQLPSLSGEDLKAQTK</sequence>
<feature type="coiled-coil region" evidence="2">
    <location>
        <begin position="724"/>
        <end position="950"/>
    </location>
</feature>
<dbReference type="SMART" id="SM00320">
    <property type="entry name" value="WD40"/>
    <property type="match status" value="5"/>
</dbReference>
<dbReference type="AlphaFoldDB" id="A0A6P5BPF6"/>
<keyword evidence="5" id="KW-0969">Cilium</keyword>
<dbReference type="PANTHER" id="PTHR32215">
    <property type="entry name" value="CILIA- AND FLAGELLA-ASSOCIATED PROTEIN 57"/>
    <property type="match status" value="1"/>
</dbReference>
<dbReference type="Pfam" id="PF00400">
    <property type="entry name" value="WD40"/>
    <property type="match status" value="2"/>
</dbReference>
<evidence type="ECO:0000256" key="3">
    <source>
        <dbReference type="SAM" id="MobiDB-lite"/>
    </source>
</evidence>
<dbReference type="FunFam" id="2.130.10.10:FF:000357">
    <property type="entry name" value="Cilia and flagella associated protein 57"/>
    <property type="match status" value="1"/>
</dbReference>
<feature type="region of interest" description="Disordered" evidence="3">
    <location>
        <begin position="1156"/>
        <end position="1176"/>
    </location>
</feature>
<dbReference type="InterPro" id="IPR011047">
    <property type="entry name" value="Quinoprotein_ADH-like_sf"/>
</dbReference>
<dbReference type="InterPro" id="IPR052993">
    <property type="entry name" value="CFA-57"/>
</dbReference>
<gene>
    <name evidence="5" type="primary">CFAP57</name>
</gene>